<gene>
    <name evidence="1" type="ORF">SAMN05192586_101104</name>
</gene>
<evidence type="ECO:0000313" key="1">
    <source>
        <dbReference type="EMBL" id="SDF06171.1"/>
    </source>
</evidence>
<dbReference type="RefSeq" id="WP_092152375.1">
    <property type="nucleotide sequence ID" value="NZ_FNBX01000001.1"/>
</dbReference>
<dbReference type="EMBL" id="FNBX01000001">
    <property type="protein sequence ID" value="SDF06171.1"/>
    <property type="molecule type" value="Genomic_DNA"/>
</dbReference>
<keyword evidence="2" id="KW-1185">Reference proteome</keyword>
<evidence type="ECO:0000313" key="2">
    <source>
        <dbReference type="Proteomes" id="UP000199355"/>
    </source>
</evidence>
<dbReference type="Proteomes" id="UP000199355">
    <property type="component" value="Unassembled WGS sequence"/>
</dbReference>
<reference evidence="2" key="1">
    <citation type="submission" date="2016-10" db="EMBL/GenBank/DDBJ databases">
        <authorList>
            <person name="Varghese N."/>
            <person name="Submissions S."/>
        </authorList>
    </citation>
    <scope>NUCLEOTIDE SEQUENCE [LARGE SCALE GENOMIC DNA]</scope>
    <source>
        <strain evidence="2">KHC7</strain>
    </source>
</reference>
<organism evidence="1 2">
    <name type="scientific">Desulfovibrio legallii</name>
    <dbReference type="NCBI Taxonomy" id="571438"/>
    <lineage>
        <taxon>Bacteria</taxon>
        <taxon>Pseudomonadati</taxon>
        <taxon>Thermodesulfobacteriota</taxon>
        <taxon>Desulfovibrionia</taxon>
        <taxon>Desulfovibrionales</taxon>
        <taxon>Desulfovibrionaceae</taxon>
        <taxon>Desulfovibrio</taxon>
    </lineage>
</organism>
<dbReference type="STRING" id="571438.SAMN05192586_101104"/>
<dbReference type="OrthoDB" id="5453158at2"/>
<proteinExistence type="predicted"/>
<sequence length="359" mass="39768">MKLPHPSLPAFVKTFAAMLRRRLLPLTIAAMVLVAALGGHIGWRYWQFRQTADHTFEELKAALHPTDAKALAGLVDFNALGNQLAAAVAQSYPFVRPGPEQRTDLSDLIQTALLRQAKTKEEPLKDLPDLPHRLKTPLYVLPQDFYTQLAASLSLQTSGDTVALVRAKVRHPLLDKEFTLLMELERTPDTGWRIRRLVNGQQLVRDFRAAQVARMEAKRKDIVEKNAAVTARFQRDFPIRDCSAEAGVISDGKTLLLVLRVQAHNNGSVRVNNMNFEATVLGPDGHELLRRQCNAVAPIGPGEDLDHRWTVELDAASPPGRAVRAAGTLACRAAWKTLGLANGEVLHITDKPPLVEELR</sequence>
<accession>A0A1G7I0A2</accession>
<name>A0A1G7I0A2_9BACT</name>
<dbReference type="AlphaFoldDB" id="A0A1G7I0A2"/>
<protein>
    <submittedName>
        <fullName evidence="1">Uncharacterized protein</fullName>
    </submittedName>
</protein>